<proteinExistence type="predicted"/>
<organism evidence="1">
    <name type="scientific">marine metagenome</name>
    <dbReference type="NCBI Taxonomy" id="408172"/>
    <lineage>
        <taxon>unclassified sequences</taxon>
        <taxon>metagenomes</taxon>
        <taxon>ecological metagenomes</taxon>
    </lineage>
</organism>
<name>A0A383EGE8_9ZZZZ</name>
<dbReference type="AlphaFoldDB" id="A0A383EGE8"/>
<evidence type="ECO:0000313" key="1">
    <source>
        <dbReference type="EMBL" id="SVE55493.1"/>
    </source>
</evidence>
<protein>
    <submittedName>
        <fullName evidence="1">Uncharacterized protein</fullName>
    </submittedName>
</protein>
<reference evidence="1" key="1">
    <citation type="submission" date="2018-05" db="EMBL/GenBank/DDBJ databases">
        <authorList>
            <person name="Lanie J.A."/>
            <person name="Ng W.-L."/>
            <person name="Kazmierczak K.M."/>
            <person name="Andrzejewski T.M."/>
            <person name="Davidsen T.M."/>
            <person name="Wayne K.J."/>
            <person name="Tettelin H."/>
            <person name="Glass J.I."/>
            <person name="Rusch D."/>
            <person name="Podicherti R."/>
            <person name="Tsui H.-C.T."/>
            <person name="Winkler M.E."/>
        </authorList>
    </citation>
    <scope>NUCLEOTIDE SEQUENCE</scope>
</reference>
<dbReference type="EMBL" id="UINC01225427">
    <property type="protein sequence ID" value="SVE55493.1"/>
    <property type="molecule type" value="Genomic_DNA"/>
</dbReference>
<sequence length="106" mass="12745">MQKAKKALKGKIMNTLDVKIKGDKKWVFPYMSNHFVERYYQRVFKQPVPKKIHNGIYFNIKRDMHKKMLDYEKMTLHLYAKSPEAEVPFSTYMKLIVKKNTLVTIF</sequence>
<gene>
    <name evidence="1" type="ORF">METZ01_LOCUS508347</name>
</gene>
<accession>A0A383EGE8</accession>